<dbReference type="EMBL" id="LR584267">
    <property type="protein sequence ID" value="VHO01466.1"/>
    <property type="molecule type" value="Genomic_DNA"/>
</dbReference>
<dbReference type="RefSeq" id="WP_148417784.1">
    <property type="nucleotide sequence ID" value="NZ_CAMJVL010000005.1"/>
</dbReference>
<dbReference type="GO" id="GO:0046872">
    <property type="term" value="F:metal ion binding"/>
    <property type="evidence" value="ECO:0007669"/>
    <property type="project" value="UniProtKB-KW"/>
</dbReference>
<proteinExistence type="predicted"/>
<evidence type="ECO:0000259" key="2">
    <source>
        <dbReference type="PROSITE" id="PS51819"/>
    </source>
</evidence>
<dbReference type="AlphaFoldDB" id="A0A5E3ZYB3"/>
<keyword evidence="1" id="KW-0479">Metal-binding</keyword>
<dbReference type="InterPro" id="IPR037523">
    <property type="entry name" value="VOC_core"/>
</dbReference>
<reference evidence="3 4" key="1">
    <citation type="submission" date="2019-04" db="EMBL/GenBank/DDBJ databases">
        <authorList>
            <person name="Seth-Smith MB H."/>
            <person name="Seth-Smith H."/>
        </authorList>
    </citation>
    <scope>NUCLEOTIDE SEQUENCE [LARGE SCALE GENOMIC DNA]</scope>
    <source>
        <strain evidence="3">USB-603019</strain>
    </source>
</reference>
<dbReference type="PANTHER" id="PTHR43048">
    <property type="entry name" value="METHYLMALONYL-COA EPIMERASE"/>
    <property type="match status" value="1"/>
</dbReference>
<accession>A0A5E3ZYB3</accession>
<evidence type="ECO:0000313" key="4">
    <source>
        <dbReference type="Proteomes" id="UP000324288"/>
    </source>
</evidence>
<dbReference type="Proteomes" id="UP000324288">
    <property type="component" value="Chromosome"/>
</dbReference>
<evidence type="ECO:0000313" key="3">
    <source>
        <dbReference type="EMBL" id="VHO01466.1"/>
    </source>
</evidence>
<dbReference type="SUPFAM" id="SSF54593">
    <property type="entry name" value="Glyoxalase/Bleomycin resistance protein/Dihydroxybiphenyl dioxygenase"/>
    <property type="match status" value="1"/>
</dbReference>
<organism evidence="3 4">
    <name type="scientific">Lawsonella clevelandensis</name>
    <dbReference type="NCBI Taxonomy" id="1528099"/>
    <lineage>
        <taxon>Bacteria</taxon>
        <taxon>Bacillati</taxon>
        <taxon>Actinomycetota</taxon>
        <taxon>Actinomycetes</taxon>
        <taxon>Mycobacteriales</taxon>
        <taxon>Lawsonellaceae</taxon>
        <taxon>Lawsonella</taxon>
    </lineage>
</organism>
<evidence type="ECO:0000256" key="1">
    <source>
        <dbReference type="ARBA" id="ARBA00022723"/>
    </source>
</evidence>
<dbReference type="InterPro" id="IPR004360">
    <property type="entry name" value="Glyas_Fos-R_dOase_dom"/>
</dbReference>
<sequence length="177" mass="20086">MRIPFVSPKIHGLMHVGVTVSDFEAAVKWYHEKFNCLLVSEMVLDNSVLEPMSNMYGASGLSTRLGFLRTPDGGVLEIFEFTPKQDKQKCEWNRPGYTHACISVRDVPKVRAELEAQGVEFVTPINATAGTHWCFCKDPDGNFIEIMDLHGQRLLLKWLGWTQGLIDKKGKYASYYK</sequence>
<protein>
    <recommendedName>
        <fullName evidence="2">VOC domain-containing protein</fullName>
    </recommendedName>
</protein>
<dbReference type="GO" id="GO:0046491">
    <property type="term" value="P:L-methylmalonyl-CoA metabolic process"/>
    <property type="evidence" value="ECO:0007669"/>
    <property type="project" value="TreeGrafter"/>
</dbReference>
<name>A0A5E3ZYB3_9ACTN</name>
<dbReference type="PANTHER" id="PTHR43048:SF6">
    <property type="entry name" value="BLR8189 PROTEIN"/>
    <property type="match status" value="1"/>
</dbReference>
<dbReference type="Pfam" id="PF00903">
    <property type="entry name" value="Glyoxalase"/>
    <property type="match status" value="1"/>
</dbReference>
<dbReference type="GO" id="GO:0004493">
    <property type="term" value="F:methylmalonyl-CoA epimerase activity"/>
    <property type="evidence" value="ECO:0007669"/>
    <property type="project" value="TreeGrafter"/>
</dbReference>
<dbReference type="Gene3D" id="3.10.180.10">
    <property type="entry name" value="2,3-Dihydroxybiphenyl 1,2-Dioxygenase, domain 1"/>
    <property type="match status" value="1"/>
</dbReference>
<dbReference type="PROSITE" id="PS51819">
    <property type="entry name" value="VOC"/>
    <property type="match status" value="1"/>
</dbReference>
<dbReference type="OrthoDB" id="2613830at2"/>
<dbReference type="InterPro" id="IPR029068">
    <property type="entry name" value="Glyas_Bleomycin-R_OHBP_Dase"/>
</dbReference>
<feature type="domain" description="VOC" evidence="2">
    <location>
        <begin position="12"/>
        <end position="149"/>
    </location>
</feature>
<dbReference type="InterPro" id="IPR051785">
    <property type="entry name" value="MMCE/EMCE_epimerase"/>
</dbReference>
<gene>
    <name evidence="3" type="ORF">LC603019_01396</name>
</gene>
<keyword evidence="4" id="KW-1185">Reference proteome</keyword>
<dbReference type="GeneID" id="84895296"/>